<dbReference type="CDD" id="cd03801">
    <property type="entry name" value="GT4_PimA-like"/>
    <property type="match status" value="1"/>
</dbReference>
<dbReference type="PANTHER" id="PTHR12526">
    <property type="entry name" value="GLYCOSYLTRANSFERASE"/>
    <property type="match status" value="1"/>
</dbReference>
<keyword evidence="1" id="KW-0328">Glycosyltransferase</keyword>
<reference evidence="2" key="1">
    <citation type="journal article" date="2019" name="Int. J. Syst. Evol. Microbiol.">
        <title>The Global Catalogue of Microorganisms (GCM) 10K type strain sequencing project: providing services to taxonomists for standard genome sequencing and annotation.</title>
        <authorList>
            <consortium name="The Broad Institute Genomics Platform"/>
            <consortium name="The Broad Institute Genome Sequencing Center for Infectious Disease"/>
            <person name="Wu L."/>
            <person name="Ma J."/>
        </authorList>
    </citation>
    <scope>NUCLEOTIDE SEQUENCE [LARGE SCALE GENOMIC DNA]</scope>
    <source>
        <strain evidence="2">KCTC 42899</strain>
    </source>
</reference>
<dbReference type="Gene3D" id="3.40.50.2000">
    <property type="entry name" value="Glycogen Phosphorylase B"/>
    <property type="match status" value="2"/>
</dbReference>
<dbReference type="EC" id="2.4.-.-" evidence="1"/>
<dbReference type="PANTHER" id="PTHR12526:SF636">
    <property type="entry name" value="BLL3647 PROTEIN"/>
    <property type="match status" value="1"/>
</dbReference>
<dbReference type="Proteomes" id="UP001595721">
    <property type="component" value="Unassembled WGS sequence"/>
</dbReference>
<dbReference type="RefSeq" id="WP_377745096.1">
    <property type="nucleotide sequence ID" value="NZ_JBHRXJ010000010.1"/>
</dbReference>
<dbReference type="Pfam" id="PF13692">
    <property type="entry name" value="Glyco_trans_1_4"/>
    <property type="match status" value="1"/>
</dbReference>
<keyword evidence="2" id="KW-1185">Reference proteome</keyword>
<organism evidence="1 2">
    <name type="scientific">Paracoccus mangrovi</name>
    <dbReference type="NCBI Taxonomy" id="1715645"/>
    <lineage>
        <taxon>Bacteria</taxon>
        <taxon>Pseudomonadati</taxon>
        <taxon>Pseudomonadota</taxon>
        <taxon>Alphaproteobacteria</taxon>
        <taxon>Rhodobacterales</taxon>
        <taxon>Paracoccaceae</taxon>
        <taxon>Paracoccus</taxon>
    </lineage>
</organism>
<evidence type="ECO:0000313" key="1">
    <source>
        <dbReference type="EMBL" id="MFC3529221.1"/>
    </source>
</evidence>
<dbReference type="EMBL" id="JBHRXJ010000010">
    <property type="protein sequence ID" value="MFC3529221.1"/>
    <property type="molecule type" value="Genomic_DNA"/>
</dbReference>
<comment type="caution">
    <text evidence="1">The sequence shown here is derived from an EMBL/GenBank/DDBJ whole genome shotgun (WGS) entry which is preliminary data.</text>
</comment>
<sequence length="437" mass="47500">MRAGLDKGLKVLLIAEAANPEWVSVPLVGWSLARALREVADVHIVTQIRNRDAFLRAGLIEGRDFTAIDSEKIAAPLWRAAERLSMGKGVGWTIKTAVSTLGYGYFERLVWRAFGEDIRAGKYDLVHRITPLTPTANSRLAPLCRRAGVPFVLGPLNGGVPWPKGFDAERRREKEWLSYIRGIYKALPGRGAMLRDAAAIICGSLHTRGEIPARYQPKTVWLPENAIDPARFSLTAPQPGTLPLRGCFIGRLVPYKGADMAIEAALPLLRQGALVLDIIGDGPQADHLRELIAREGVGDAVTLHGWLEHAQVQAVAARAQLLVFPSVREFGGGVVLEAMALGVVPVIADYAGPGELVDDTTGFRVPMGSRAQLVAELRERLQAIAANPGVLPDMARAGQARVMRDFTWAAKAAQVERIWRAVIAEAPLPQELPVPPR</sequence>
<proteinExistence type="predicted"/>
<gene>
    <name evidence="1" type="ORF">ACFOMH_13655</name>
</gene>
<protein>
    <submittedName>
        <fullName evidence="1">Glycosyltransferase family 4 protein</fullName>
        <ecNumber evidence="1">2.4.-.-</ecNumber>
    </submittedName>
</protein>
<name>A0ABV7R7G3_9RHOB</name>
<keyword evidence="1" id="KW-0808">Transferase</keyword>
<evidence type="ECO:0000313" key="2">
    <source>
        <dbReference type="Proteomes" id="UP001595721"/>
    </source>
</evidence>
<dbReference type="GO" id="GO:0016757">
    <property type="term" value="F:glycosyltransferase activity"/>
    <property type="evidence" value="ECO:0007669"/>
    <property type="project" value="UniProtKB-KW"/>
</dbReference>
<dbReference type="SUPFAM" id="SSF53756">
    <property type="entry name" value="UDP-Glycosyltransferase/glycogen phosphorylase"/>
    <property type="match status" value="1"/>
</dbReference>
<accession>A0ABV7R7G3</accession>